<protein>
    <submittedName>
        <fullName evidence="2">Uncharacterized protein</fullName>
    </submittedName>
</protein>
<name>A0A165FX74_EXIGL</name>
<feature type="compositionally biased region" description="Low complexity" evidence="1">
    <location>
        <begin position="49"/>
        <end position="65"/>
    </location>
</feature>
<reference evidence="2 3" key="1">
    <citation type="journal article" date="2016" name="Mol. Biol. Evol.">
        <title>Comparative Genomics of Early-Diverging Mushroom-Forming Fungi Provides Insights into the Origins of Lignocellulose Decay Capabilities.</title>
        <authorList>
            <person name="Nagy L.G."/>
            <person name="Riley R."/>
            <person name="Tritt A."/>
            <person name="Adam C."/>
            <person name="Daum C."/>
            <person name="Floudas D."/>
            <person name="Sun H."/>
            <person name="Yadav J.S."/>
            <person name="Pangilinan J."/>
            <person name="Larsson K.H."/>
            <person name="Matsuura K."/>
            <person name="Barry K."/>
            <person name="Labutti K."/>
            <person name="Kuo R."/>
            <person name="Ohm R.A."/>
            <person name="Bhattacharya S.S."/>
            <person name="Shirouzu T."/>
            <person name="Yoshinaga Y."/>
            <person name="Martin F.M."/>
            <person name="Grigoriev I.V."/>
            <person name="Hibbett D.S."/>
        </authorList>
    </citation>
    <scope>NUCLEOTIDE SEQUENCE [LARGE SCALE GENOMIC DNA]</scope>
    <source>
        <strain evidence="2 3">HHB12029</strain>
    </source>
</reference>
<proteinExistence type="predicted"/>
<dbReference type="AlphaFoldDB" id="A0A165FX74"/>
<dbReference type="Proteomes" id="UP000077266">
    <property type="component" value="Unassembled WGS sequence"/>
</dbReference>
<sequence>MPTAPAQPESEPAPPDPTQSAPVLPESQPAQSLPTASVNGAATFISAPASASAVSTSTVIPVSSIPEEEDIASPTGTPPGKVFGASPAPTVPFGSSLSIGPVSTSFGVTAVPTIITTDVPAGTDSRGSAIRTRTTITTSTEITTTALVTPSALVPIADLR</sequence>
<keyword evidence="3" id="KW-1185">Reference proteome</keyword>
<evidence type="ECO:0000256" key="1">
    <source>
        <dbReference type="SAM" id="MobiDB-lite"/>
    </source>
</evidence>
<organism evidence="2 3">
    <name type="scientific">Exidia glandulosa HHB12029</name>
    <dbReference type="NCBI Taxonomy" id="1314781"/>
    <lineage>
        <taxon>Eukaryota</taxon>
        <taxon>Fungi</taxon>
        <taxon>Dikarya</taxon>
        <taxon>Basidiomycota</taxon>
        <taxon>Agaricomycotina</taxon>
        <taxon>Agaricomycetes</taxon>
        <taxon>Auriculariales</taxon>
        <taxon>Exidiaceae</taxon>
        <taxon>Exidia</taxon>
    </lineage>
</organism>
<dbReference type="EMBL" id="KV426067">
    <property type="protein sequence ID" value="KZV89663.1"/>
    <property type="molecule type" value="Genomic_DNA"/>
</dbReference>
<dbReference type="InParanoid" id="A0A165FX74"/>
<gene>
    <name evidence="2" type="ORF">EXIGLDRAFT_695404</name>
</gene>
<evidence type="ECO:0000313" key="3">
    <source>
        <dbReference type="Proteomes" id="UP000077266"/>
    </source>
</evidence>
<accession>A0A165FX74</accession>
<feature type="compositionally biased region" description="Low complexity" evidence="1">
    <location>
        <begin position="1"/>
        <end position="10"/>
    </location>
</feature>
<feature type="region of interest" description="Disordered" evidence="1">
    <location>
        <begin position="1"/>
        <end position="35"/>
    </location>
</feature>
<feature type="region of interest" description="Disordered" evidence="1">
    <location>
        <begin position="49"/>
        <end position="86"/>
    </location>
</feature>
<evidence type="ECO:0000313" key="2">
    <source>
        <dbReference type="EMBL" id="KZV89663.1"/>
    </source>
</evidence>